<comment type="similarity">
    <text evidence="1">Belongs to the GAMAD family.</text>
</comment>
<accession>A0A1R1Y6H7</accession>
<dbReference type="STRING" id="133412.A0A1R1Y6H7"/>
<protein>
    <submittedName>
        <fullName evidence="4">Dynein light chain roadblock-type 2</fullName>
    </submittedName>
</protein>
<keyword evidence="5" id="KW-1185">Reference proteome</keyword>
<evidence type="ECO:0000256" key="1">
    <source>
        <dbReference type="ARBA" id="ARBA00007191"/>
    </source>
</evidence>
<dbReference type="SUPFAM" id="SSF103196">
    <property type="entry name" value="Roadblock/LC7 domain"/>
    <property type="match status" value="1"/>
</dbReference>
<proteinExistence type="inferred from homology"/>
<dbReference type="Gene3D" id="3.30.450.30">
    <property type="entry name" value="Dynein light chain 2a, cytoplasmic"/>
    <property type="match status" value="1"/>
</dbReference>
<comment type="caution">
    <text evidence="4">The sequence shown here is derived from an EMBL/GenBank/DDBJ whole genome shotgun (WGS) entry which is preliminary data.</text>
</comment>
<gene>
    <name evidence="3" type="ORF">AYI70_g10485</name>
    <name evidence="4" type="ORF">AYI70_g2973</name>
</gene>
<dbReference type="Proteomes" id="UP000187283">
    <property type="component" value="Unassembled WGS sequence"/>
</dbReference>
<evidence type="ECO:0000313" key="5">
    <source>
        <dbReference type="Proteomes" id="UP000187283"/>
    </source>
</evidence>
<dbReference type="OrthoDB" id="9985637at2759"/>
<name>A0A1R1Y6H7_9FUNG</name>
<dbReference type="InterPro" id="IPR004942">
    <property type="entry name" value="Roadblock/LAMTOR2_dom"/>
</dbReference>
<dbReference type="PANTHER" id="PTHR10779">
    <property type="entry name" value="DYNEIN LIGHT CHAIN ROADBLOCK"/>
    <property type="match status" value="1"/>
</dbReference>
<evidence type="ECO:0000313" key="3">
    <source>
        <dbReference type="EMBL" id="OMJ10181.1"/>
    </source>
</evidence>
<dbReference type="EMBL" id="LSSN01005120">
    <property type="protein sequence ID" value="OMJ10181.1"/>
    <property type="molecule type" value="Genomic_DNA"/>
</dbReference>
<feature type="domain" description="Roadblock/LAMTOR2" evidence="2">
    <location>
        <begin position="5"/>
        <end position="94"/>
    </location>
</feature>
<evidence type="ECO:0000259" key="2">
    <source>
        <dbReference type="SMART" id="SM00960"/>
    </source>
</evidence>
<dbReference type="EMBL" id="LSSN01000800">
    <property type="protein sequence ID" value="OMJ22286.1"/>
    <property type="molecule type" value="Genomic_DNA"/>
</dbReference>
<evidence type="ECO:0000313" key="4">
    <source>
        <dbReference type="EMBL" id="OMJ22286.1"/>
    </source>
</evidence>
<dbReference type="SMART" id="SM00960">
    <property type="entry name" value="Robl_LC7"/>
    <property type="match status" value="1"/>
</dbReference>
<dbReference type="AlphaFoldDB" id="A0A1R1Y6H7"/>
<dbReference type="Pfam" id="PF03259">
    <property type="entry name" value="Robl_LC7"/>
    <property type="match status" value="1"/>
</dbReference>
<sequence>MEFSVQSEFDRLLTKPGVFGALILSATGAIVISSFDSNETVERAAAVYELISASEKTKQLSKSTPDSIKFIRIKTELYELLVCPNNDYIFATFTSLNKS</sequence>
<reference evidence="4 5" key="1">
    <citation type="submission" date="2017-01" db="EMBL/GenBank/DDBJ databases">
        <authorList>
            <person name="Mah S.A."/>
            <person name="Swanson W.J."/>
            <person name="Moy G.W."/>
            <person name="Vacquier V.D."/>
        </authorList>
    </citation>
    <scope>NUCLEOTIDE SEQUENCE [LARGE SCALE GENOMIC DNA]</scope>
    <source>
        <strain evidence="4 5">GSMNP</strain>
    </source>
</reference>
<organism evidence="4 5">
    <name type="scientific">Smittium culicis</name>
    <dbReference type="NCBI Taxonomy" id="133412"/>
    <lineage>
        <taxon>Eukaryota</taxon>
        <taxon>Fungi</taxon>
        <taxon>Fungi incertae sedis</taxon>
        <taxon>Zoopagomycota</taxon>
        <taxon>Kickxellomycotina</taxon>
        <taxon>Harpellomycetes</taxon>
        <taxon>Harpellales</taxon>
        <taxon>Legeriomycetaceae</taxon>
        <taxon>Smittium</taxon>
    </lineage>
</organism>